<dbReference type="Proteomes" id="UP000183413">
    <property type="component" value="Unassembled WGS sequence"/>
</dbReference>
<keyword evidence="2" id="KW-0472">Membrane</keyword>
<dbReference type="AlphaFoldDB" id="A0A1I4XFT0"/>
<evidence type="ECO:0000313" key="4">
    <source>
        <dbReference type="Proteomes" id="UP000183413"/>
    </source>
</evidence>
<dbReference type="GeneID" id="99656676"/>
<evidence type="ECO:0000313" key="3">
    <source>
        <dbReference type="EMBL" id="SFN24150.1"/>
    </source>
</evidence>
<feature type="region of interest" description="Disordered" evidence="1">
    <location>
        <begin position="1"/>
        <end position="28"/>
    </location>
</feature>
<name>A0A1I4XFT0_9ACTN</name>
<dbReference type="eggNOG" id="ENOG5033UBV">
    <property type="taxonomic scope" value="Bacteria"/>
</dbReference>
<sequence length="264" mass="27585">MIEARDSGSTKAAQKGRGRDFWPDDEKPGRKLPAPKLLLAGAAVLVVAAVAAVAVVMLTGGGGEKKVRQAVPTAYAPDYLGEGFAKLGNRSADGRAITEGEAFSAKSLKSSKYAFTLAASNLSTDCKAATWGGRLQADLAKYQCTQVVRGAYVSADKKHVGQFFVINLASEEGVKQILRDLDPAAGAGWVTPLDAKGVPPFGSGFSAAYTRTYGHYAVGTWVQRAGGEQPASLNEMIDVSLVIENAADFLYGRLDLAAGGRAGQ</sequence>
<keyword evidence="2" id="KW-1133">Transmembrane helix</keyword>
<evidence type="ECO:0000256" key="2">
    <source>
        <dbReference type="SAM" id="Phobius"/>
    </source>
</evidence>
<feature type="transmembrane region" description="Helical" evidence="2">
    <location>
        <begin position="37"/>
        <end position="58"/>
    </location>
</feature>
<evidence type="ECO:0000256" key="1">
    <source>
        <dbReference type="SAM" id="MobiDB-lite"/>
    </source>
</evidence>
<keyword evidence="4" id="KW-1185">Reference proteome</keyword>
<accession>A0A1I4XFT0</accession>
<keyword evidence="2" id="KW-0812">Transmembrane</keyword>
<dbReference type="RefSeq" id="WP_024936736.1">
    <property type="nucleotide sequence ID" value="NZ_CP083237.1"/>
</dbReference>
<dbReference type="OrthoDB" id="3421991at2"/>
<reference evidence="3 4" key="1">
    <citation type="submission" date="2016-10" db="EMBL/GenBank/DDBJ databases">
        <authorList>
            <person name="de Groot N.N."/>
        </authorList>
    </citation>
    <scope>NUCLEOTIDE SEQUENCE [LARGE SCALE GENOMIC DNA]</scope>
    <source>
        <strain evidence="3 4">DSM 43067</strain>
    </source>
</reference>
<protein>
    <recommendedName>
        <fullName evidence="5">PknH-like extracellular domain-containing protein</fullName>
    </recommendedName>
</protein>
<gene>
    <name evidence="3" type="ORF">SAMN04489713_101837</name>
</gene>
<proteinExistence type="predicted"/>
<dbReference type="InParanoid" id="A0A1I4XFT0"/>
<dbReference type="STRING" id="1993.SAMN04489713_101837"/>
<feature type="compositionally biased region" description="Basic and acidic residues" evidence="1">
    <location>
        <begin position="17"/>
        <end position="28"/>
    </location>
</feature>
<organism evidence="3 4">
    <name type="scientific">Actinomadura madurae</name>
    <dbReference type="NCBI Taxonomy" id="1993"/>
    <lineage>
        <taxon>Bacteria</taxon>
        <taxon>Bacillati</taxon>
        <taxon>Actinomycetota</taxon>
        <taxon>Actinomycetes</taxon>
        <taxon>Streptosporangiales</taxon>
        <taxon>Thermomonosporaceae</taxon>
        <taxon>Actinomadura</taxon>
    </lineage>
</organism>
<dbReference type="EMBL" id="FOVH01000001">
    <property type="protein sequence ID" value="SFN24150.1"/>
    <property type="molecule type" value="Genomic_DNA"/>
</dbReference>
<evidence type="ECO:0008006" key="5">
    <source>
        <dbReference type="Google" id="ProtNLM"/>
    </source>
</evidence>